<reference evidence="1 2" key="1">
    <citation type="submission" date="2021-06" db="EMBL/GenBank/DDBJ databases">
        <authorList>
            <person name="Palmer J.M."/>
        </authorList>
    </citation>
    <scope>NUCLEOTIDE SEQUENCE [LARGE SCALE GENOMIC DNA]</scope>
    <source>
        <strain evidence="2">if_2019</strain>
        <tissue evidence="1">Muscle</tissue>
    </source>
</reference>
<name>A0ABV0THM1_9TELE</name>
<protein>
    <submittedName>
        <fullName evidence="1">Uncharacterized protein</fullName>
    </submittedName>
</protein>
<sequence length="100" mass="11398">MYINSSQSNIINTMNSALQSILDRFRFCHIKAKTFSVINQHKEVQHCKGKVSQSEAGYTLDRSPVHLRVTHNQQCTLIHTPKGNLERPINLTGMFLDCGR</sequence>
<keyword evidence="2" id="KW-1185">Reference proteome</keyword>
<dbReference type="Proteomes" id="UP001482620">
    <property type="component" value="Unassembled WGS sequence"/>
</dbReference>
<organism evidence="1 2">
    <name type="scientific">Ilyodon furcidens</name>
    <name type="common">goldbreast splitfin</name>
    <dbReference type="NCBI Taxonomy" id="33524"/>
    <lineage>
        <taxon>Eukaryota</taxon>
        <taxon>Metazoa</taxon>
        <taxon>Chordata</taxon>
        <taxon>Craniata</taxon>
        <taxon>Vertebrata</taxon>
        <taxon>Euteleostomi</taxon>
        <taxon>Actinopterygii</taxon>
        <taxon>Neopterygii</taxon>
        <taxon>Teleostei</taxon>
        <taxon>Neoteleostei</taxon>
        <taxon>Acanthomorphata</taxon>
        <taxon>Ovalentaria</taxon>
        <taxon>Atherinomorphae</taxon>
        <taxon>Cyprinodontiformes</taxon>
        <taxon>Goodeidae</taxon>
        <taxon>Ilyodon</taxon>
    </lineage>
</organism>
<dbReference type="EMBL" id="JAHRIQ010035562">
    <property type="protein sequence ID" value="MEQ2232399.1"/>
    <property type="molecule type" value="Genomic_DNA"/>
</dbReference>
<proteinExistence type="predicted"/>
<gene>
    <name evidence="1" type="ORF">ILYODFUR_010900</name>
</gene>
<evidence type="ECO:0000313" key="1">
    <source>
        <dbReference type="EMBL" id="MEQ2232399.1"/>
    </source>
</evidence>
<accession>A0ABV0THM1</accession>
<comment type="caution">
    <text evidence="1">The sequence shown here is derived from an EMBL/GenBank/DDBJ whole genome shotgun (WGS) entry which is preliminary data.</text>
</comment>
<evidence type="ECO:0000313" key="2">
    <source>
        <dbReference type="Proteomes" id="UP001482620"/>
    </source>
</evidence>